<dbReference type="AlphaFoldDB" id="A0A7M1SNU3"/>
<sequence length="113" mass="12106">MTTDNYLVTDEDGTPAAFVDMDQIQSQAVRFAYDMAAACGDRAELERVSEQHLAEAGTGAFGYVAAAALRNMTEQVLDPVLDVTDRLHETGHLAHDLRAGLAEAAANARKELG</sequence>
<organism evidence="1 2">
    <name type="scientific">Ruania alkalisoli</name>
    <dbReference type="NCBI Taxonomy" id="2779775"/>
    <lineage>
        <taxon>Bacteria</taxon>
        <taxon>Bacillati</taxon>
        <taxon>Actinomycetota</taxon>
        <taxon>Actinomycetes</taxon>
        <taxon>Micrococcales</taxon>
        <taxon>Ruaniaceae</taxon>
        <taxon>Ruania</taxon>
    </lineage>
</organism>
<reference evidence="1 2" key="1">
    <citation type="submission" date="2020-10" db="EMBL/GenBank/DDBJ databases">
        <title>Haloactinobacterium sp. RN3S43, a bacterium isolated from saline soil.</title>
        <authorList>
            <person name="Sun J.-Q."/>
        </authorList>
    </citation>
    <scope>NUCLEOTIDE SEQUENCE [LARGE SCALE GENOMIC DNA]</scope>
    <source>
        <strain evidence="1 2">RN3S43</strain>
    </source>
</reference>
<gene>
    <name evidence="1" type="ORF">IM660_10350</name>
</gene>
<protein>
    <submittedName>
        <fullName evidence="1">Uncharacterized protein</fullName>
    </submittedName>
</protein>
<evidence type="ECO:0000313" key="1">
    <source>
        <dbReference type="EMBL" id="QOR69135.1"/>
    </source>
</evidence>
<proteinExistence type="predicted"/>
<keyword evidence="2" id="KW-1185">Reference proteome</keyword>
<evidence type="ECO:0000313" key="2">
    <source>
        <dbReference type="Proteomes" id="UP000593758"/>
    </source>
</evidence>
<name>A0A7M1SNU3_9MICO</name>
<dbReference type="KEGG" id="halt:IM660_10350"/>
<dbReference type="EMBL" id="CP063169">
    <property type="protein sequence ID" value="QOR69135.1"/>
    <property type="molecule type" value="Genomic_DNA"/>
</dbReference>
<dbReference type="Proteomes" id="UP000593758">
    <property type="component" value="Chromosome"/>
</dbReference>
<accession>A0A7M1SNU3</accession>
<dbReference type="RefSeq" id="WP_193495261.1">
    <property type="nucleotide sequence ID" value="NZ_CP063169.1"/>
</dbReference>